<reference evidence="1" key="1">
    <citation type="submission" date="2022-08" db="EMBL/GenBank/DDBJ databases">
        <authorList>
            <person name="Gutierrez-Valencia J."/>
        </authorList>
    </citation>
    <scope>NUCLEOTIDE SEQUENCE</scope>
</reference>
<dbReference type="EMBL" id="CAMGYJ010000007">
    <property type="protein sequence ID" value="CAI0444695.1"/>
    <property type="molecule type" value="Genomic_DNA"/>
</dbReference>
<feature type="non-terminal residue" evidence="1">
    <location>
        <position position="1"/>
    </location>
</feature>
<evidence type="ECO:0000313" key="2">
    <source>
        <dbReference type="Proteomes" id="UP001154282"/>
    </source>
</evidence>
<proteinExistence type="predicted"/>
<keyword evidence="2" id="KW-1185">Reference proteome</keyword>
<dbReference type="Proteomes" id="UP001154282">
    <property type="component" value="Unassembled WGS sequence"/>
</dbReference>
<protein>
    <submittedName>
        <fullName evidence="1">Uncharacterized protein</fullName>
    </submittedName>
</protein>
<comment type="caution">
    <text evidence="1">The sequence shown here is derived from an EMBL/GenBank/DDBJ whole genome shotgun (WGS) entry which is preliminary data.</text>
</comment>
<evidence type="ECO:0000313" key="1">
    <source>
        <dbReference type="EMBL" id="CAI0444695.1"/>
    </source>
</evidence>
<name>A0AAV0MEJ3_9ROSI</name>
<sequence length="54" mass="5542">VLTLRASNLIAEDLTLTGLAPASVTAPPSIGSLLLPSPPAMAATIGFVRKEDHF</sequence>
<gene>
    <name evidence="1" type="ORF">LITE_LOCUS28200</name>
</gene>
<organism evidence="1 2">
    <name type="scientific">Linum tenue</name>
    <dbReference type="NCBI Taxonomy" id="586396"/>
    <lineage>
        <taxon>Eukaryota</taxon>
        <taxon>Viridiplantae</taxon>
        <taxon>Streptophyta</taxon>
        <taxon>Embryophyta</taxon>
        <taxon>Tracheophyta</taxon>
        <taxon>Spermatophyta</taxon>
        <taxon>Magnoliopsida</taxon>
        <taxon>eudicotyledons</taxon>
        <taxon>Gunneridae</taxon>
        <taxon>Pentapetalae</taxon>
        <taxon>rosids</taxon>
        <taxon>fabids</taxon>
        <taxon>Malpighiales</taxon>
        <taxon>Linaceae</taxon>
        <taxon>Linum</taxon>
    </lineage>
</organism>
<accession>A0AAV0MEJ3</accession>
<dbReference type="AlphaFoldDB" id="A0AAV0MEJ3"/>